<evidence type="ECO:0000256" key="1">
    <source>
        <dbReference type="SAM" id="MobiDB-lite"/>
    </source>
</evidence>
<feature type="region of interest" description="Disordered" evidence="1">
    <location>
        <begin position="1"/>
        <end position="53"/>
    </location>
</feature>
<dbReference type="EMBL" id="LKAM01000032">
    <property type="protein sequence ID" value="KUM45109.1"/>
    <property type="molecule type" value="Genomic_DNA"/>
</dbReference>
<name>A0A101LTK6_PICGL</name>
<evidence type="ECO:0000313" key="2">
    <source>
        <dbReference type="EMBL" id="KUM45109.1"/>
    </source>
</evidence>
<sequence>MPEENQVGILGLSDENRTTSLASENQTDHFPEANISLTRSRQRQTSDVEDAMR</sequence>
<feature type="compositionally biased region" description="Basic and acidic residues" evidence="1">
    <location>
        <begin position="44"/>
        <end position="53"/>
    </location>
</feature>
<organism evidence="2">
    <name type="scientific">Picea glauca</name>
    <name type="common">White spruce</name>
    <name type="synonym">Pinus glauca</name>
    <dbReference type="NCBI Taxonomy" id="3330"/>
    <lineage>
        <taxon>Eukaryota</taxon>
        <taxon>Viridiplantae</taxon>
        <taxon>Streptophyta</taxon>
        <taxon>Embryophyta</taxon>
        <taxon>Tracheophyta</taxon>
        <taxon>Spermatophyta</taxon>
        <taxon>Pinopsida</taxon>
        <taxon>Pinidae</taxon>
        <taxon>Conifers I</taxon>
        <taxon>Pinales</taxon>
        <taxon>Pinaceae</taxon>
        <taxon>Picea</taxon>
    </lineage>
</organism>
<geneLocation type="mitochondrion" evidence="2"/>
<dbReference type="AlphaFoldDB" id="A0A101LTK6"/>
<protein>
    <submittedName>
        <fullName evidence="2">Uncharacterized protein</fullName>
    </submittedName>
</protein>
<proteinExistence type="predicted"/>
<keyword evidence="2" id="KW-0496">Mitochondrion</keyword>
<reference evidence="2" key="1">
    <citation type="journal article" date="2015" name="Genome Biol. Evol.">
        <title>Organellar Genomes of White Spruce (Picea glauca): Assembly and Annotation.</title>
        <authorList>
            <person name="Jackman S.D."/>
            <person name="Warren R.L."/>
            <person name="Gibb E.A."/>
            <person name="Vandervalk B.P."/>
            <person name="Mohamadi H."/>
            <person name="Chu J."/>
            <person name="Raymond A."/>
            <person name="Pleasance S."/>
            <person name="Coope R."/>
            <person name="Wildung M.R."/>
            <person name="Ritland C.E."/>
            <person name="Bousquet J."/>
            <person name="Jones S.J."/>
            <person name="Bohlmann J."/>
            <person name="Birol I."/>
        </authorList>
    </citation>
    <scope>NUCLEOTIDE SEQUENCE [LARGE SCALE GENOMIC DNA]</scope>
    <source>
        <tissue evidence="2">Flushing bud</tissue>
    </source>
</reference>
<comment type="caution">
    <text evidence="2">The sequence shown here is derived from an EMBL/GenBank/DDBJ whole genome shotgun (WGS) entry which is preliminary data.</text>
</comment>
<gene>
    <name evidence="2" type="ORF">ABT39_MTgene4056</name>
</gene>
<accession>A0A101LTK6</accession>